<sequence length="189" mass="21227">MLSWVPQQRSYSIIKLPSDKALWASLSAFSSQPFIPNGSPRKWVAQKNYQGIVVKSVLAKIKNPPSPTPETLVKERHKYFDEVIITVRAGDGGHGAILSLPNQKGPSKSQGKFEKEKTKKKSSYKRDFDGSLILPVGGHGGDVIIYADESKDTLWSFTRRADTVRSVAEMLMQWVFCLLNRIMELLPQH</sequence>
<protein>
    <submittedName>
        <fullName evidence="3">GTP-binding protein OBGC2</fullName>
    </submittedName>
</protein>
<dbReference type="InterPro" id="IPR036726">
    <property type="entry name" value="GTP1_OBG_dom_sf"/>
</dbReference>
<dbReference type="GO" id="GO:0003924">
    <property type="term" value="F:GTPase activity"/>
    <property type="evidence" value="ECO:0007669"/>
    <property type="project" value="InterPro"/>
</dbReference>
<dbReference type="GO" id="GO:0005525">
    <property type="term" value="F:GTP binding"/>
    <property type="evidence" value="ECO:0007669"/>
    <property type="project" value="InterPro"/>
</dbReference>
<dbReference type="PANTHER" id="PTHR11702">
    <property type="entry name" value="DEVELOPMENTALLY REGULATED GTP-BINDING PROTEIN-RELATED"/>
    <property type="match status" value="1"/>
</dbReference>
<dbReference type="GO" id="GO:0005739">
    <property type="term" value="C:mitochondrion"/>
    <property type="evidence" value="ECO:0007669"/>
    <property type="project" value="TreeGrafter"/>
</dbReference>
<proteinExistence type="predicted"/>
<feature type="domain" description="Obg" evidence="2">
    <location>
        <begin position="77"/>
        <end position="189"/>
    </location>
</feature>
<organism evidence="3">
    <name type="scientific">Sesamum latifolium</name>
    <dbReference type="NCBI Taxonomy" id="2727402"/>
    <lineage>
        <taxon>Eukaryota</taxon>
        <taxon>Viridiplantae</taxon>
        <taxon>Streptophyta</taxon>
        <taxon>Embryophyta</taxon>
        <taxon>Tracheophyta</taxon>
        <taxon>Spermatophyta</taxon>
        <taxon>Magnoliopsida</taxon>
        <taxon>eudicotyledons</taxon>
        <taxon>Gunneridae</taxon>
        <taxon>Pentapetalae</taxon>
        <taxon>asterids</taxon>
        <taxon>lamiids</taxon>
        <taxon>Lamiales</taxon>
        <taxon>Pedaliaceae</taxon>
        <taxon>Sesamum</taxon>
    </lineage>
</organism>
<evidence type="ECO:0000256" key="1">
    <source>
        <dbReference type="SAM" id="MobiDB-lite"/>
    </source>
</evidence>
<dbReference type="PANTHER" id="PTHR11702:SF39">
    <property type="entry name" value="GTP-BINDING PROTEIN OBGC2-RELATED"/>
    <property type="match status" value="1"/>
</dbReference>
<dbReference type="Gene3D" id="2.70.210.12">
    <property type="entry name" value="GTP1/OBG domain"/>
    <property type="match status" value="1"/>
</dbReference>
<dbReference type="PROSITE" id="PS51883">
    <property type="entry name" value="OBG"/>
    <property type="match status" value="1"/>
</dbReference>
<dbReference type="AlphaFoldDB" id="A0AAW2W9H8"/>
<accession>A0AAW2W9H8</accession>
<gene>
    <name evidence="3" type="ORF">Slati_2332200</name>
</gene>
<dbReference type="EMBL" id="JACGWN010000008">
    <property type="protein sequence ID" value="KAL0438492.1"/>
    <property type="molecule type" value="Genomic_DNA"/>
</dbReference>
<dbReference type="InterPro" id="IPR006169">
    <property type="entry name" value="GTP1_OBG_dom"/>
</dbReference>
<dbReference type="InterPro" id="IPR045086">
    <property type="entry name" value="OBG_GTPase"/>
</dbReference>
<comment type="caution">
    <text evidence="3">The sequence shown here is derived from an EMBL/GenBank/DDBJ whole genome shotgun (WGS) entry which is preliminary data.</text>
</comment>
<name>A0AAW2W9H8_9LAMI</name>
<evidence type="ECO:0000259" key="2">
    <source>
        <dbReference type="PROSITE" id="PS51883"/>
    </source>
</evidence>
<evidence type="ECO:0000313" key="3">
    <source>
        <dbReference type="EMBL" id="KAL0438492.1"/>
    </source>
</evidence>
<feature type="region of interest" description="Disordered" evidence="1">
    <location>
        <begin position="97"/>
        <end position="122"/>
    </location>
</feature>
<reference evidence="3" key="2">
    <citation type="journal article" date="2024" name="Plant">
        <title>Genomic evolution and insights into agronomic trait innovations of Sesamum species.</title>
        <authorList>
            <person name="Miao H."/>
            <person name="Wang L."/>
            <person name="Qu L."/>
            <person name="Liu H."/>
            <person name="Sun Y."/>
            <person name="Le M."/>
            <person name="Wang Q."/>
            <person name="Wei S."/>
            <person name="Zheng Y."/>
            <person name="Lin W."/>
            <person name="Duan Y."/>
            <person name="Cao H."/>
            <person name="Xiong S."/>
            <person name="Wang X."/>
            <person name="Wei L."/>
            <person name="Li C."/>
            <person name="Ma Q."/>
            <person name="Ju M."/>
            <person name="Zhao R."/>
            <person name="Li G."/>
            <person name="Mu C."/>
            <person name="Tian Q."/>
            <person name="Mei H."/>
            <person name="Zhang T."/>
            <person name="Gao T."/>
            <person name="Zhang H."/>
        </authorList>
    </citation>
    <scope>NUCLEOTIDE SEQUENCE</scope>
    <source>
        <strain evidence="3">KEN1</strain>
    </source>
</reference>
<reference evidence="3" key="1">
    <citation type="submission" date="2020-06" db="EMBL/GenBank/DDBJ databases">
        <authorList>
            <person name="Li T."/>
            <person name="Hu X."/>
            <person name="Zhang T."/>
            <person name="Song X."/>
            <person name="Zhang H."/>
            <person name="Dai N."/>
            <person name="Sheng W."/>
            <person name="Hou X."/>
            <person name="Wei L."/>
        </authorList>
    </citation>
    <scope>NUCLEOTIDE SEQUENCE</scope>
    <source>
        <strain evidence="3">KEN1</strain>
        <tissue evidence="3">Leaf</tissue>
    </source>
</reference>
<dbReference type="GO" id="GO:0042254">
    <property type="term" value="P:ribosome biogenesis"/>
    <property type="evidence" value="ECO:0007669"/>
    <property type="project" value="UniProtKB-UniRule"/>
</dbReference>